<dbReference type="NCBIfam" id="TIGR04450">
    <property type="entry name" value="Gpos_C8_like"/>
    <property type="match status" value="1"/>
</dbReference>
<sequence>MKIIKLVSIISLFLLVFSTNFSNAYANEEQKSSLLENQKEKLKSKNIEVSQMTKKEISFLEQLQNKNEDMQKFEKQMKKEGFKKIKLEDKNSKLKYLATEANDKNAYGYIANNAYKNEKTKEIVVSETIYDNYNKKITKFIAEKRSMTENKEGKILINKNYVEHKAEKVDKNKPVAYAGFKWNGKAFACSMAGLYACAHYCGVWAIVNPIAGGVCEAVCGTAFAAGCSVG</sequence>
<proteinExistence type="predicted"/>
<gene>
    <name evidence="3" type="ORF">D0Y76_j00005</name>
</gene>
<accession>A0A499S2G5</accession>
<dbReference type="EMBL" id="MH785227">
    <property type="protein sequence ID" value="AYK27773.1"/>
    <property type="molecule type" value="Genomic_DNA"/>
</dbReference>
<dbReference type="AlphaFoldDB" id="A0A499S2G5"/>
<organism evidence="3">
    <name type="scientific">Staphylococcus aureus</name>
    <dbReference type="NCBI Taxonomy" id="1280"/>
    <lineage>
        <taxon>Bacteria</taxon>
        <taxon>Bacillati</taxon>
        <taxon>Bacillota</taxon>
        <taxon>Bacilli</taxon>
        <taxon>Bacillales</taxon>
        <taxon>Staphylococcaceae</taxon>
        <taxon>Staphylococcus</taxon>
    </lineage>
</organism>
<feature type="signal peptide" evidence="2">
    <location>
        <begin position="1"/>
        <end position="26"/>
    </location>
</feature>
<feature type="chain" id="PRO_5026041740" evidence="2">
    <location>
        <begin position="27"/>
        <end position="230"/>
    </location>
</feature>
<name>A0A499S2G5_STAAU</name>
<reference evidence="3" key="1">
    <citation type="journal article" date="2019" name="Front. Microbiol.">
        <title>Prevalence of Antibiotic and Heavy Metal Resistance Determinants and Virulence-Related Genetic Elements in Plasmids of Staphylococcus aureus.</title>
        <authorList>
            <person name="Bukowski M."/>
            <person name="Piwowarczyk R."/>
            <person name="Madry A."/>
            <person name="Zagorski-Przybylo R."/>
            <person name="Hydzik M."/>
            <person name="Wladyka B."/>
        </authorList>
    </citation>
    <scope>NUCLEOTIDE SEQUENCE</scope>
    <source>
        <strain evidence="3">Ch11</strain>
        <plasmid evidence="3">pCH11</plasmid>
    </source>
</reference>
<evidence type="ECO:0000256" key="1">
    <source>
        <dbReference type="SAM" id="Coils"/>
    </source>
</evidence>
<geneLocation type="plasmid" evidence="3">
    <name>pCH11</name>
</geneLocation>
<keyword evidence="1" id="KW-0175">Coiled coil</keyword>
<evidence type="ECO:0000256" key="2">
    <source>
        <dbReference type="SAM" id="SignalP"/>
    </source>
</evidence>
<dbReference type="InterPro" id="IPR031032">
    <property type="entry name" value="Gpos_C8-like"/>
</dbReference>
<keyword evidence="2" id="KW-0732">Signal</keyword>
<feature type="coiled-coil region" evidence="1">
    <location>
        <begin position="25"/>
        <end position="80"/>
    </location>
</feature>
<protein>
    <submittedName>
        <fullName evidence="3">Putative bacteriocin immunity protein</fullName>
    </submittedName>
</protein>
<keyword evidence="3" id="KW-0614">Plasmid</keyword>
<dbReference type="RefSeq" id="WP_172693170.1">
    <property type="nucleotide sequence ID" value="NZ_MH785227.1"/>
</dbReference>
<evidence type="ECO:0000313" key="3">
    <source>
        <dbReference type="EMBL" id="AYK27773.1"/>
    </source>
</evidence>